<keyword evidence="17" id="KW-1185">Reference proteome</keyword>
<evidence type="ECO:0000256" key="4">
    <source>
        <dbReference type="ARBA" id="ARBA00022496"/>
    </source>
</evidence>
<evidence type="ECO:0000256" key="13">
    <source>
        <dbReference type="SAM" id="SignalP"/>
    </source>
</evidence>
<dbReference type="SUPFAM" id="SSF56935">
    <property type="entry name" value="Porins"/>
    <property type="match status" value="1"/>
</dbReference>
<dbReference type="NCBIfam" id="TIGR04056">
    <property type="entry name" value="OMP_RagA_SusC"/>
    <property type="match status" value="1"/>
</dbReference>
<dbReference type="InterPro" id="IPR039426">
    <property type="entry name" value="TonB-dep_rcpt-like"/>
</dbReference>
<keyword evidence="7" id="KW-0406">Ion transport</keyword>
<comment type="subcellular location">
    <subcellularLocation>
        <location evidence="1 11">Cell outer membrane</location>
        <topology evidence="1 11">Multi-pass membrane protein</topology>
    </subcellularLocation>
</comment>
<dbReference type="InterPro" id="IPR012910">
    <property type="entry name" value="Plug_dom"/>
</dbReference>
<evidence type="ECO:0000256" key="10">
    <source>
        <dbReference type="ARBA" id="ARBA00023237"/>
    </source>
</evidence>
<dbReference type="PANTHER" id="PTHR32552">
    <property type="entry name" value="FERRICHROME IRON RECEPTOR-RELATED"/>
    <property type="match status" value="1"/>
</dbReference>
<keyword evidence="3 11" id="KW-1134">Transmembrane beta strand</keyword>
<evidence type="ECO:0000256" key="6">
    <source>
        <dbReference type="ARBA" id="ARBA00023004"/>
    </source>
</evidence>
<keyword evidence="13" id="KW-0732">Signal</keyword>
<evidence type="ECO:0000259" key="15">
    <source>
        <dbReference type="Pfam" id="PF07715"/>
    </source>
</evidence>
<dbReference type="InterPro" id="IPR023996">
    <property type="entry name" value="TonB-dep_OMP_SusC/RagA"/>
</dbReference>
<evidence type="ECO:0000256" key="8">
    <source>
        <dbReference type="ARBA" id="ARBA00023077"/>
    </source>
</evidence>
<feature type="domain" description="TonB-dependent receptor plug" evidence="15">
    <location>
        <begin position="121"/>
        <end position="227"/>
    </location>
</feature>
<dbReference type="GO" id="GO:0006826">
    <property type="term" value="P:iron ion transport"/>
    <property type="evidence" value="ECO:0007669"/>
    <property type="project" value="UniProtKB-KW"/>
</dbReference>
<dbReference type="GO" id="GO:0009279">
    <property type="term" value="C:cell outer membrane"/>
    <property type="evidence" value="ECO:0007669"/>
    <property type="project" value="UniProtKB-SubCell"/>
</dbReference>
<feature type="signal peptide" evidence="13">
    <location>
        <begin position="1"/>
        <end position="21"/>
    </location>
</feature>
<feature type="domain" description="TonB-dependent receptor-like beta-barrel" evidence="14">
    <location>
        <begin position="442"/>
        <end position="978"/>
    </location>
</feature>
<dbReference type="Gene3D" id="2.40.170.20">
    <property type="entry name" value="TonB-dependent receptor, beta-barrel domain"/>
    <property type="match status" value="1"/>
</dbReference>
<keyword evidence="5 11" id="KW-0812">Transmembrane</keyword>
<evidence type="ECO:0000256" key="5">
    <source>
        <dbReference type="ARBA" id="ARBA00022692"/>
    </source>
</evidence>
<dbReference type="RefSeq" id="WP_169608036.1">
    <property type="nucleotide sequence ID" value="NZ_CP051682.1"/>
</dbReference>
<name>A0A7L5E4F1_9SPHI</name>
<dbReference type="EMBL" id="CP051682">
    <property type="protein sequence ID" value="QJD96584.1"/>
    <property type="molecule type" value="Genomic_DNA"/>
</dbReference>
<evidence type="ECO:0000313" key="16">
    <source>
        <dbReference type="EMBL" id="QJD96584.1"/>
    </source>
</evidence>
<keyword evidence="4" id="KW-0410">Iron transport</keyword>
<dbReference type="Gene3D" id="2.60.40.1120">
    <property type="entry name" value="Carboxypeptidase-like, regulatory domain"/>
    <property type="match status" value="1"/>
</dbReference>
<dbReference type="InterPro" id="IPR000531">
    <property type="entry name" value="Beta-barrel_TonB"/>
</dbReference>
<dbReference type="Gene3D" id="2.170.130.10">
    <property type="entry name" value="TonB-dependent receptor, plug domain"/>
    <property type="match status" value="1"/>
</dbReference>
<gene>
    <name evidence="16" type="ORF">HH214_12190</name>
</gene>
<reference evidence="16 17" key="1">
    <citation type="submission" date="2020-04" db="EMBL/GenBank/DDBJ databases">
        <title>Genome sequencing of novel species.</title>
        <authorList>
            <person name="Heo J."/>
            <person name="Kim S.-J."/>
            <person name="Kim J.-S."/>
            <person name="Hong S.-B."/>
            <person name="Kwon S.-W."/>
        </authorList>
    </citation>
    <scope>NUCLEOTIDE SEQUENCE [LARGE SCALE GENOMIC DNA]</scope>
    <source>
        <strain evidence="16 17">F39-2</strain>
    </source>
</reference>
<dbReference type="PANTHER" id="PTHR32552:SF81">
    <property type="entry name" value="TONB-DEPENDENT OUTER MEMBRANE RECEPTOR"/>
    <property type="match status" value="1"/>
</dbReference>
<evidence type="ECO:0000256" key="12">
    <source>
        <dbReference type="RuleBase" id="RU003357"/>
    </source>
</evidence>
<dbReference type="Pfam" id="PF00593">
    <property type="entry name" value="TonB_dep_Rec_b-barrel"/>
    <property type="match status" value="1"/>
</dbReference>
<dbReference type="PROSITE" id="PS52016">
    <property type="entry name" value="TONB_DEPENDENT_REC_3"/>
    <property type="match status" value="1"/>
</dbReference>
<evidence type="ECO:0000256" key="11">
    <source>
        <dbReference type="PROSITE-ProRule" id="PRU01360"/>
    </source>
</evidence>
<evidence type="ECO:0000259" key="14">
    <source>
        <dbReference type="Pfam" id="PF00593"/>
    </source>
</evidence>
<dbReference type="Proteomes" id="UP000503278">
    <property type="component" value="Chromosome"/>
</dbReference>
<protein>
    <submittedName>
        <fullName evidence="16">SusC/RagA family TonB-linked outer membrane protein</fullName>
    </submittedName>
</protein>
<evidence type="ECO:0000256" key="2">
    <source>
        <dbReference type="ARBA" id="ARBA00022448"/>
    </source>
</evidence>
<dbReference type="InterPro" id="IPR036942">
    <property type="entry name" value="Beta-barrel_TonB_sf"/>
</dbReference>
<keyword evidence="2 11" id="KW-0813">Transport</keyword>
<dbReference type="Pfam" id="PF07715">
    <property type="entry name" value="Plug"/>
    <property type="match status" value="1"/>
</dbReference>
<evidence type="ECO:0000256" key="9">
    <source>
        <dbReference type="ARBA" id="ARBA00023136"/>
    </source>
</evidence>
<accession>A0A7L5E4F1</accession>
<dbReference type="KEGG" id="mrob:HH214_12190"/>
<dbReference type="AlphaFoldDB" id="A0A7L5E4F1"/>
<dbReference type="SUPFAM" id="SSF49464">
    <property type="entry name" value="Carboxypeptidase regulatory domain-like"/>
    <property type="match status" value="1"/>
</dbReference>
<organism evidence="16 17">
    <name type="scientific">Mucilaginibacter robiniae</name>
    <dbReference type="NCBI Taxonomy" id="2728022"/>
    <lineage>
        <taxon>Bacteria</taxon>
        <taxon>Pseudomonadati</taxon>
        <taxon>Bacteroidota</taxon>
        <taxon>Sphingobacteriia</taxon>
        <taxon>Sphingobacteriales</taxon>
        <taxon>Sphingobacteriaceae</taxon>
        <taxon>Mucilaginibacter</taxon>
    </lineage>
</organism>
<dbReference type="Pfam" id="PF13715">
    <property type="entry name" value="CarbopepD_reg_2"/>
    <property type="match status" value="1"/>
</dbReference>
<keyword evidence="6" id="KW-0408">Iron</keyword>
<keyword evidence="10 11" id="KW-0998">Cell outer membrane</keyword>
<proteinExistence type="inferred from homology"/>
<keyword evidence="8 12" id="KW-0798">TonB box</keyword>
<sequence length="1079" mass="116577">MKKLLLVSLCLLLLSAMQLYAQNRTITGTVTAKDDGQPMPGVTVKVSGSNTGTQTDANGKYSLSSVPNNATLTFSFIGYVSQDIVARGNGNTINAVLEVSTRQLGEVVVTGPLGIKRQAKELGYQATNITSQSLTQTHPTNFTNGLTAKVPGLVLSTVNNGVNPSTRFTLRGNRHVTGNNYALVVLNGVPISPDAVNTINPDDIESVNVLNGAGAAALYGSEASNGALIITTKRGSSTGVPEINYSNSFQLETISYFPKLQNGFGGYGGEGGEYQDPTTGFIIKPATFENQSYGPAYNGQPIQLGVPLADGTVQTYPYAALKKDPRKAFFNTGYSDQNNLSYNSGDANNNFNLTANNLYRTGIVPNDKYTRTTARVSATKTYGIFRADFTAGYTQSHTSTYGNGYDGTSLDGGRTLYSEIMNTPGWVPLTNFKNITQPFADVNTFYNSYSVNPYWTVNNSRYNSRTDALNASFNGNIKPADWVDANYRIATNFGSFQQQYTRAEVDFSPYAMSDPTGGYGNEATSYGGSSGKIPGQVQNISQFGDGSGSTGAGPQGYSRIQQDIYANFHHTFFKDFKTNLLLGNSIWQQYYKQTSNSSTNLLINGFYNIGSILGVPSTATTEAKIRQIAYFGSLNVNYKDYAFLEATLRNDHDSRLGSAYRSFWYPSVKGSFLFTDAISSLKGNRILSYGKLRASYSQVGQVNTPAYSTVPYYTATSGFPYGNIGGLTLATQLNNPNLKPELTREVEFGADLGFFNNRINASATYYDSHTRNQTLNISTSPSTGYQNAIINVGEVKNSGVELKLDIQALTKQQNKVGLNLSGNLAIQNSKVLSLYGDLKQISLGGYTTLSSQAIVGEPYPVLYGTDVVRDPQGHVVVSPTTGLPSSATSQVILGRTTPKYILGLTQNVSYKFMTLTLVSEFRTGYVIYNEGLSEATAAGISQLSASAGRQRFVFPGSVIQTGANTYVPNTSVAVNDGNIGFWDSGAWYSAASSYVASGAFWKLREATLNFDISSFVKKSKFIKRASFALTGRNLLMFRPKTNTWADPEFSFTTGNAIGINNGSQLPPTRIFGANLNLTF</sequence>
<dbReference type="InterPro" id="IPR037066">
    <property type="entry name" value="Plug_dom_sf"/>
</dbReference>
<evidence type="ECO:0000256" key="7">
    <source>
        <dbReference type="ARBA" id="ARBA00023065"/>
    </source>
</evidence>
<comment type="similarity">
    <text evidence="11 12">Belongs to the TonB-dependent receptor family.</text>
</comment>
<keyword evidence="9 11" id="KW-0472">Membrane</keyword>
<dbReference type="InterPro" id="IPR008969">
    <property type="entry name" value="CarboxyPept-like_regulatory"/>
</dbReference>
<feature type="chain" id="PRO_5029741851" evidence="13">
    <location>
        <begin position="22"/>
        <end position="1079"/>
    </location>
</feature>
<evidence type="ECO:0000256" key="1">
    <source>
        <dbReference type="ARBA" id="ARBA00004571"/>
    </source>
</evidence>
<evidence type="ECO:0000313" key="17">
    <source>
        <dbReference type="Proteomes" id="UP000503278"/>
    </source>
</evidence>
<evidence type="ECO:0000256" key="3">
    <source>
        <dbReference type="ARBA" id="ARBA00022452"/>
    </source>
</evidence>